<evidence type="ECO:0000313" key="14">
    <source>
        <dbReference type="EMBL" id="REG84282.1"/>
    </source>
</evidence>
<evidence type="ECO:0000256" key="10">
    <source>
        <dbReference type="ARBA" id="ARBA00022989"/>
    </source>
</evidence>
<evidence type="ECO:0000256" key="12">
    <source>
        <dbReference type="SAM" id="Phobius"/>
    </source>
</evidence>
<evidence type="ECO:0000256" key="2">
    <source>
        <dbReference type="ARBA" id="ARBA00005001"/>
    </source>
</evidence>
<keyword evidence="9 12" id="KW-0812">Transmembrane</keyword>
<dbReference type="InterPro" id="IPR029044">
    <property type="entry name" value="Nucleotide-diphossugar_trans"/>
</dbReference>
<dbReference type="EMBL" id="QUNG01000004">
    <property type="protein sequence ID" value="REG84282.1"/>
    <property type="molecule type" value="Genomic_DNA"/>
</dbReference>
<keyword evidence="6" id="KW-0997">Cell inner membrane</keyword>
<evidence type="ECO:0000256" key="5">
    <source>
        <dbReference type="ARBA" id="ARBA00022475"/>
    </source>
</evidence>
<dbReference type="GO" id="GO:0005886">
    <property type="term" value="C:plasma membrane"/>
    <property type="evidence" value="ECO:0007669"/>
    <property type="project" value="UniProtKB-SubCell"/>
</dbReference>
<gene>
    <name evidence="14" type="ORF">DFP81_104161</name>
</gene>
<comment type="subcellular location">
    <subcellularLocation>
        <location evidence="1">Cell inner membrane</location>
        <topology evidence="1">Multi-pass membrane protein</topology>
    </subcellularLocation>
</comment>
<feature type="transmembrane region" description="Helical" evidence="12">
    <location>
        <begin position="37"/>
        <end position="57"/>
    </location>
</feature>
<dbReference type="Gene3D" id="3.90.550.10">
    <property type="entry name" value="Spore Coat Polysaccharide Biosynthesis Protein SpsA, Chain A"/>
    <property type="match status" value="1"/>
</dbReference>
<evidence type="ECO:0000313" key="15">
    <source>
        <dbReference type="Proteomes" id="UP000256542"/>
    </source>
</evidence>
<dbReference type="Proteomes" id="UP000256542">
    <property type="component" value="Unassembled WGS sequence"/>
</dbReference>
<evidence type="ECO:0000256" key="9">
    <source>
        <dbReference type="ARBA" id="ARBA00022692"/>
    </source>
</evidence>
<feature type="transmembrane region" description="Helical" evidence="12">
    <location>
        <begin position="558"/>
        <end position="579"/>
    </location>
</feature>
<proteinExistence type="inferred from homology"/>
<dbReference type="GO" id="GO:0016758">
    <property type="term" value="F:hexosyltransferase activity"/>
    <property type="evidence" value="ECO:0007669"/>
    <property type="project" value="TreeGrafter"/>
</dbReference>
<dbReference type="PANTHER" id="PTHR43867">
    <property type="entry name" value="CELLULOSE SYNTHASE CATALYTIC SUBUNIT A [UDP-FORMING]"/>
    <property type="match status" value="1"/>
</dbReference>
<dbReference type="PANTHER" id="PTHR43867:SF5">
    <property type="entry name" value="GLUCANS BIOSYNTHESIS GLUCOSYLTRANSFERASE H"/>
    <property type="match status" value="1"/>
</dbReference>
<dbReference type="AlphaFoldDB" id="A0A3E0DPV9"/>
<feature type="transmembrane region" description="Helical" evidence="12">
    <location>
        <begin position="394"/>
        <end position="419"/>
    </location>
</feature>
<keyword evidence="7" id="KW-0328">Glycosyltransferase</keyword>
<feature type="transmembrane region" description="Helical" evidence="12">
    <location>
        <begin position="492"/>
        <end position="510"/>
    </location>
</feature>
<name>A0A3E0DPV9_9GAMM</name>
<dbReference type="Pfam" id="PF13632">
    <property type="entry name" value="Glyco_trans_2_3"/>
    <property type="match status" value="1"/>
</dbReference>
<dbReference type="CDD" id="cd04191">
    <property type="entry name" value="Glucan_BSP_MdoH"/>
    <property type="match status" value="1"/>
</dbReference>
<sequence length="701" mass="79016">MMTQQERLALPQEAPLDMPRHAVNEPRQSAKKLIKPFLLRTLCARLCVICVTLGLTWYGATEMYAVLSTNAIAGLQWAFLVLFCINFTWISFAFSQATIGFLCRLWPFSRSVKETEPDGVTAILLPVYNEDPARIRASIEAMHADLLEKAPGKFAFFILSDSNRSAACIKEKHTFYPLLNHEDQGCPIYYRRRHNNNERKAGNIAEWVTRFGARYESMIVLDADSLMSAECLISLSRRMAAEPGLGLIQTLPTIIKANTLYSRIQQFANQCFGPVYASGLAAWHGTASNFWGHNAIIRTKAFAESCGLPILDGKAPFGGHVMSHDFMEAAMLRRAGWGVRFDMDLEASYEEAPPSLIDVMVRDRRWCQGNLQHKAFLLARGFHFATRVHLFSGIFSYLSAVFWFLLIAVGFALAVQAHFVRPEYFSNPSLFPTWPVFDFQKALLLFELSMALVLAPKVYGWLSAMVHPKRCLAFGGPILLTLDTLLEVLLSALYAPILMFSQFLVVFDVLKGRDSGWKPQSRDDGATPWKTVARAHLSHTLLGAGLAAGALFLSLELFYWSLPITIGLVFSIPLSWLSGGEKRGNLLSKCMLLRASQEKRPTGIVKRLNDKQAQVTQDDFPVTQPALQRFVQDVDFYHWYLAQLPEEEENTLCRSRICAEWQIDKSANLEQLTEHLQESECLAILKHKSLMLAMGKYLPQH</sequence>
<evidence type="ECO:0000259" key="13">
    <source>
        <dbReference type="Pfam" id="PF13632"/>
    </source>
</evidence>
<evidence type="ECO:0000256" key="8">
    <source>
        <dbReference type="ARBA" id="ARBA00022679"/>
    </source>
</evidence>
<feature type="transmembrane region" description="Helical" evidence="12">
    <location>
        <begin position="439"/>
        <end position="459"/>
    </location>
</feature>
<protein>
    <recommendedName>
        <fullName evidence="4">Glucans biosynthesis glucosyltransferase H</fullName>
    </recommendedName>
</protein>
<dbReference type="InterPro" id="IPR001173">
    <property type="entry name" value="Glyco_trans_2-like"/>
</dbReference>
<keyword evidence="10 12" id="KW-1133">Transmembrane helix</keyword>
<dbReference type="NCBIfam" id="NF003962">
    <property type="entry name" value="PRK05454.2-5"/>
    <property type="match status" value="1"/>
</dbReference>
<dbReference type="OrthoDB" id="9775281at2"/>
<keyword evidence="8 14" id="KW-0808">Transferase</keyword>
<organism evidence="14 15">
    <name type="scientific">Marinomonas pollencensis</name>
    <dbReference type="NCBI Taxonomy" id="491954"/>
    <lineage>
        <taxon>Bacteria</taxon>
        <taxon>Pseudomonadati</taxon>
        <taxon>Pseudomonadota</taxon>
        <taxon>Gammaproteobacteria</taxon>
        <taxon>Oceanospirillales</taxon>
        <taxon>Oceanospirillaceae</taxon>
        <taxon>Marinomonas</taxon>
    </lineage>
</organism>
<dbReference type="InterPro" id="IPR050321">
    <property type="entry name" value="Glycosyltr_2/OpgH_subfam"/>
</dbReference>
<keyword evidence="5" id="KW-1003">Cell membrane</keyword>
<comment type="similarity">
    <text evidence="3">Belongs to the glycosyltransferase 2 family. OpgH subfamily.</text>
</comment>
<keyword evidence="11 12" id="KW-0472">Membrane</keyword>
<evidence type="ECO:0000256" key="1">
    <source>
        <dbReference type="ARBA" id="ARBA00004429"/>
    </source>
</evidence>
<feature type="domain" description="Glycosyltransferase 2-like" evidence="13">
    <location>
        <begin position="219"/>
        <end position="412"/>
    </location>
</feature>
<comment type="caution">
    <text evidence="14">The sequence shown here is derived from an EMBL/GenBank/DDBJ whole genome shotgun (WGS) entry which is preliminary data.</text>
</comment>
<feature type="transmembrane region" description="Helical" evidence="12">
    <location>
        <begin position="77"/>
        <end position="103"/>
    </location>
</feature>
<evidence type="ECO:0000256" key="11">
    <source>
        <dbReference type="ARBA" id="ARBA00023136"/>
    </source>
</evidence>
<evidence type="ECO:0000256" key="4">
    <source>
        <dbReference type="ARBA" id="ARBA00020585"/>
    </source>
</evidence>
<dbReference type="SUPFAM" id="SSF53448">
    <property type="entry name" value="Nucleotide-diphospho-sugar transferases"/>
    <property type="match status" value="1"/>
</dbReference>
<accession>A0A3E0DPV9</accession>
<keyword evidence="15" id="KW-1185">Reference proteome</keyword>
<comment type="pathway">
    <text evidence="2">Glycan metabolism; osmoregulated periplasmic glucan (OPG) biosynthesis.</text>
</comment>
<dbReference type="NCBIfam" id="NF003958">
    <property type="entry name" value="PRK05454.2-1"/>
    <property type="match status" value="1"/>
</dbReference>
<reference evidence="14 15" key="1">
    <citation type="submission" date="2018-08" db="EMBL/GenBank/DDBJ databases">
        <title>Genomic Encyclopedia of Type Strains, Phase III (KMG-III): the genomes of soil and plant-associated and newly described type strains.</title>
        <authorList>
            <person name="Whitman W."/>
        </authorList>
    </citation>
    <scope>NUCLEOTIDE SEQUENCE [LARGE SCALE GENOMIC DNA]</scope>
    <source>
        <strain evidence="14 15">CECT 7375</strain>
    </source>
</reference>
<evidence type="ECO:0000256" key="3">
    <source>
        <dbReference type="ARBA" id="ARBA00009337"/>
    </source>
</evidence>
<evidence type="ECO:0000256" key="6">
    <source>
        <dbReference type="ARBA" id="ARBA00022519"/>
    </source>
</evidence>
<evidence type="ECO:0000256" key="7">
    <source>
        <dbReference type="ARBA" id="ARBA00022676"/>
    </source>
</evidence>